<dbReference type="SMART" id="SM00028">
    <property type="entry name" value="TPR"/>
    <property type="match status" value="4"/>
</dbReference>
<reference evidence="3 4" key="1">
    <citation type="submission" date="2018-10" db="EMBL/GenBank/DDBJ databases">
        <title>The genome of Lysobacter enzymogenes OH11.</title>
        <authorList>
            <person name="Liu F."/>
            <person name="Zhao Y."/>
            <person name="Qian G."/>
            <person name="Chen Y."/>
            <person name="Xu H."/>
        </authorList>
    </citation>
    <scope>NUCLEOTIDE SEQUENCE [LARGE SCALE GENOMIC DNA]</scope>
    <source>
        <strain evidence="3 4">OH11</strain>
    </source>
</reference>
<evidence type="ECO:0000259" key="2">
    <source>
        <dbReference type="PROSITE" id="PS50112"/>
    </source>
</evidence>
<dbReference type="PROSITE" id="PS50112">
    <property type="entry name" value="PAS"/>
    <property type="match status" value="1"/>
</dbReference>
<dbReference type="AlphaFoldDB" id="A0A3N2RC13"/>
<feature type="domain" description="PAS" evidence="2">
    <location>
        <begin position="497"/>
        <end position="532"/>
    </location>
</feature>
<dbReference type="Proteomes" id="UP000275910">
    <property type="component" value="Unassembled WGS sequence"/>
</dbReference>
<dbReference type="SUPFAM" id="SSF48452">
    <property type="entry name" value="TPR-like"/>
    <property type="match status" value="2"/>
</dbReference>
<name>A0A3N2RC13_LYSEN</name>
<keyword evidence="1" id="KW-0472">Membrane</keyword>
<organism evidence="3 4">
    <name type="scientific">Lysobacter enzymogenes</name>
    <dbReference type="NCBI Taxonomy" id="69"/>
    <lineage>
        <taxon>Bacteria</taxon>
        <taxon>Pseudomonadati</taxon>
        <taxon>Pseudomonadota</taxon>
        <taxon>Gammaproteobacteria</taxon>
        <taxon>Lysobacterales</taxon>
        <taxon>Lysobacteraceae</taxon>
        <taxon>Lysobacter</taxon>
    </lineage>
</organism>
<evidence type="ECO:0000313" key="4">
    <source>
        <dbReference type="Proteomes" id="UP000275910"/>
    </source>
</evidence>
<feature type="transmembrane region" description="Helical" evidence="1">
    <location>
        <begin position="442"/>
        <end position="463"/>
    </location>
</feature>
<dbReference type="InterPro" id="IPR019734">
    <property type="entry name" value="TPR_rpt"/>
</dbReference>
<dbReference type="EMBL" id="RCTY01000052">
    <property type="protein sequence ID" value="ROU04999.1"/>
    <property type="molecule type" value="Genomic_DNA"/>
</dbReference>
<dbReference type="InterPro" id="IPR000014">
    <property type="entry name" value="PAS"/>
</dbReference>
<comment type="caution">
    <text evidence="3">The sequence shown here is derived from an EMBL/GenBank/DDBJ whole genome shotgun (WGS) entry which is preliminary data.</text>
</comment>
<keyword evidence="1" id="KW-0812">Transmembrane</keyword>
<proteinExistence type="predicted"/>
<protein>
    <recommendedName>
        <fullName evidence="2">PAS domain-containing protein</fullName>
    </recommendedName>
</protein>
<dbReference type="CDD" id="cd22890">
    <property type="entry name" value="ChiS-DBD"/>
    <property type="match status" value="1"/>
</dbReference>
<sequence length="763" mass="81964">MFAPDLRPPASLPLRARIGKASGRGNRERAVSKESFGRRVALAALLATLCGIADAGVVAPAGAPACAEAAARVLPEPAQCLRGYELDPGGETQSLLAALYERYGTLVENHHYAEASRVMDCAEAVAGADPAPAVAQELARRRGVIEFRRECPLQALDWFKRALAAAERSENRLAQGKNWNNLGAALLRLGDVRGAVQAQTRSLALLRNIPGESARPLNNLAEIYRDQGDIAAAVRHYRQARDAHLAAGNAGEAAHTMESWGAALLDSGDVAGGEALLLQARAQMVRDGNRKYQQRTDAELARAALLRGDVAAASRWVGSGLAAVAAAEGETAPAPLQLQAARVARLRGQPELARERAGAALRALAAHDSDRPALLAELAAAHEALGQWPQAMAALRESERAAQALREAQYDRETRWLQLRFETAERDRTIAALASGNQVRTLALWLTVVSALAALLGLTVFFLRRQQRARVAEAARRARLDEEIDYYRRAAAELGVDRARLQAALDSREDAVLVLDGAGQVLAANRAASELLRPGAAAAPVGRGFGELLGAEDARGFALALERLEESSAPQRLAFVLGGERLQGQLSESGQGEGSLVFGLQRAAPSADAGALAEEAAHGRAGRERTAHEQAAHEQAEADAAMALDVGPAASADEALRQSFRRALVELMLAVVEAWERSTGQGRLELAEKSRIWRVTVDDGRLRARAMERYLSLSKLPRQPRWRDVLRSGYYVLAECALEEPVRGELQRHVDAVLAYTRRNALV</sequence>
<keyword evidence="1" id="KW-1133">Transmembrane helix</keyword>
<evidence type="ECO:0000256" key="1">
    <source>
        <dbReference type="SAM" id="Phobius"/>
    </source>
</evidence>
<dbReference type="Gene3D" id="3.30.450.20">
    <property type="entry name" value="PAS domain"/>
    <property type="match status" value="1"/>
</dbReference>
<accession>A0A3N2RC13</accession>
<dbReference type="InterPro" id="IPR035965">
    <property type="entry name" value="PAS-like_dom_sf"/>
</dbReference>
<dbReference type="Pfam" id="PF13424">
    <property type="entry name" value="TPR_12"/>
    <property type="match status" value="1"/>
</dbReference>
<dbReference type="SMART" id="SM00091">
    <property type="entry name" value="PAS"/>
    <property type="match status" value="1"/>
</dbReference>
<dbReference type="SUPFAM" id="SSF55785">
    <property type="entry name" value="PYP-like sensor domain (PAS domain)"/>
    <property type="match status" value="1"/>
</dbReference>
<gene>
    <name evidence="3" type="ORF">D9T17_21095</name>
</gene>
<dbReference type="Gene3D" id="1.25.40.10">
    <property type="entry name" value="Tetratricopeptide repeat domain"/>
    <property type="match status" value="1"/>
</dbReference>
<evidence type="ECO:0000313" key="3">
    <source>
        <dbReference type="EMBL" id="ROU04999.1"/>
    </source>
</evidence>
<dbReference type="InterPro" id="IPR011990">
    <property type="entry name" value="TPR-like_helical_dom_sf"/>
</dbReference>